<evidence type="ECO:0000256" key="6">
    <source>
        <dbReference type="SAM" id="SignalP"/>
    </source>
</evidence>
<gene>
    <name evidence="8" type="ORF">FF125_10160</name>
</gene>
<sequence>MTKIQFLFVSLLILLLMSCGSSKKAAAVSKVEFELEKQYQLYKGVPYKYGGTDRRGFDCSGFVGKVYKDGLKTQLPRMTKDMATMGKKVSKHSLKPGDLIFFRPSRKYRHVGIYVGDNLFMHSSTSKGIIKSKLDNVYWKKKFRYAKRILIY</sequence>
<evidence type="ECO:0000256" key="2">
    <source>
        <dbReference type="ARBA" id="ARBA00022670"/>
    </source>
</evidence>
<dbReference type="Gene3D" id="3.90.1720.10">
    <property type="entry name" value="endopeptidase domain like (from Nostoc punctiforme)"/>
    <property type="match status" value="1"/>
</dbReference>
<dbReference type="RefSeq" id="WP_138949664.1">
    <property type="nucleotide sequence ID" value="NZ_CP040749.1"/>
</dbReference>
<dbReference type="PANTHER" id="PTHR47360:SF1">
    <property type="entry name" value="ENDOPEPTIDASE NLPC-RELATED"/>
    <property type="match status" value="1"/>
</dbReference>
<dbReference type="InterPro" id="IPR000064">
    <property type="entry name" value="NLP_P60_dom"/>
</dbReference>
<dbReference type="Proteomes" id="UP000306229">
    <property type="component" value="Chromosome"/>
</dbReference>
<dbReference type="PROSITE" id="PS51257">
    <property type="entry name" value="PROKAR_LIPOPROTEIN"/>
    <property type="match status" value="1"/>
</dbReference>
<feature type="domain" description="NlpC/P60" evidence="7">
    <location>
        <begin position="28"/>
        <end position="150"/>
    </location>
</feature>
<keyword evidence="3 6" id="KW-0732">Signal</keyword>
<evidence type="ECO:0000313" key="8">
    <source>
        <dbReference type="EMBL" id="QCX38780.1"/>
    </source>
</evidence>
<evidence type="ECO:0000313" key="9">
    <source>
        <dbReference type="Proteomes" id="UP000306229"/>
    </source>
</evidence>
<dbReference type="InterPro" id="IPR038765">
    <property type="entry name" value="Papain-like_cys_pep_sf"/>
</dbReference>
<evidence type="ECO:0000259" key="7">
    <source>
        <dbReference type="PROSITE" id="PS51935"/>
    </source>
</evidence>
<accession>A0A5B7TR48</accession>
<dbReference type="GO" id="GO:0008234">
    <property type="term" value="F:cysteine-type peptidase activity"/>
    <property type="evidence" value="ECO:0007669"/>
    <property type="project" value="UniProtKB-KW"/>
</dbReference>
<keyword evidence="5" id="KW-0788">Thiol protease</keyword>
<evidence type="ECO:0000256" key="3">
    <source>
        <dbReference type="ARBA" id="ARBA00022729"/>
    </source>
</evidence>
<dbReference type="SUPFAM" id="SSF54001">
    <property type="entry name" value="Cysteine proteinases"/>
    <property type="match status" value="1"/>
</dbReference>
<name>A0A5B7TR48_9FLAO</name>
<dbReference type="PROSITE" id="PS51935">
    <property type="entry name" value="NLPC_P60"/>
    <property type="match status" value="1"/>
</dbReference>
<dbReference type="InterPro" id="IPR052062">
    <property type="entry name" value="Murein_DD/LD_carboxypeptidase"/>
</dbReference>
<dbReference type="AlphaFoldDB" id="A0A5B7TR48"/>
<dbReference type="GO" id="GO:0006508">
    <property type="term" value="P:proteolysis"/>
    <property type="evidence" value="ECO:0007669"/>
    <property type="project" value="UniProtKB-KW"/>
</dbReference>
<organism evidence="8 9">
    <name type="scientific">Aureibaculum algae</name>
    <dbReference type="NCBI Taxonomy" id="2584122"/>
    <lineage>
        <taxon>Bacteria</taxon>
        <taxon>Pseudomonadati</taxon>
        <taxon>Bacteroidota</taxon>
        <taxon>Flavobacteriia</taxon>
        <taxon>Flavobacteriales</taxon>
        <taxon>Flavobacteriaceae</taxon>
        <taxon>Aureibaculum</taxon>
    </lineage>
</organism>
<evidence type="ECO:0000256" key="5">
    <source>
        <dbReference type="ARBA" id="ARBA00022807"/>
    </source>
</evidence>
<proteinExistence type="inferred from homology"/>
<dbReference type="Pfam" id="PF00877">
    <property type="entry name" value="NLPC_P60"/>
    <property type="match status" value="1"/>
</dbReference>
<feature type="chain" id="PRO_5022780395" description="NlpC/P60 domain-containing protein" evidence="6">
    <location>
        <begin position="26"/>
        <end position="152"/>
    </location>
</feature>
<dbReference type="KEGG" id="fbe:FF125_10160"/>
<comment type="similarity">
    <text evidence="1">Belongs to the peptidase C40 family.</text>
</comment>
<keyword evidence="2" id="KW-0645">Protease</keyword>
<dbReference type="PANTHER" id="PTHR47360">
    <property type="entry name" value="MUREIN DD-ENDOPEPTIDASE MEPS/MUREIN LD-CARBOXYPEPTIDASE"/>
    <property type="match status" value="1"/>
</dbReference>
<keyword evidence="9" id="KW-1185">Reference proteome</keyword>
<reference evidence="8 9" key="1">
    <citation type="submission" date="2019-05" db="EMBL/GenBank/DDBJ databases">
        <title>Algicella ahnfeltiae gen. nov., sp. nov., a novel marine bacterium of the family Flavobacteriaceae isolated from a red alga.</title>
        <authorList>
            <person name="Nedashkovskaya O.I."/>
            <person name="Kukhlevskiy A.D."/>
            <person name="Kim S.-G."/>
            <person name="Zhukova N.V."/>
            <person name="Mikhailov V.V."/>
        </authorList>
    </citation>
    <scope>NUCLEOTIDE SEQUENCE [LARGE SCALE GENOMIC DNA]</scope>
    <source>
        <strain evidence="8 9">10Alg115</strain>
    </source>
</reference>
<keyword evidence="4" id="KW-0378">Hydrolase</keyword>
<evidence type="ECO:0000256" key="4">
    <source>
        <dbReference type="ARBA" id="ARBA00022801"/>
    </source>
</evidence>
<dbReference type="OrthoDB" id="9807055at2"/>
<evidence type="ECO:0000256" key="1">
    <source>
        <dbReference type="ARBA" id="ARBA00007074"/>
    </source>
</evidence>
<protein>
    <recommendedName>
        <fullName evidence="7">NlpC/P60 domain-containing protein</fullName>
    </recommendedName>
</protein>
<dbReference type="EMBL" id="CP040749">
    <property type="protein sequence ID" value="QCX38780.1"/>
    <property type="molecule type" value="Genomic_DNA"/>
</dbReference>
<feature type="signal peptide" evidence="6">
    <location>
        <begin position="1"/>
        <end position="25"/>
    </location>
</feature>